<dbReference type="Proteomes" id="UP000016927">
    <property type="component" value="Unassembled WGS sequence"/>
</dbReference>
<accession>R0KUT7</accession>
<dbReference type="AlphaFoldDB" id="R0KUT7"/>
<reference evidence="1 2" key="1">
    <citation type="journal article" date="2013" name="BMC Genomics">
        <title>Comparative genomics of parasitic silkworm microsporidia reveal an association between genome expansion and host adaptation.</title>
        <authorList>
            <person name="Pan G."/>
            <person name="Xu J."/>
            <person name="Li T."/>
            <person name="Xia Q."/>
            <person name="Liu S.L."/>
            <person name="Zhang G."/>
            <person name="Li S."/>
            <person name="Li C."/>
            <person name="Liu H."/>
            <person name="Yang L."/>
            <person name="Liu T."/>
            <person name="Zhang X."/>
            <person name="Wu Z."/>
            <person name="Fan W."/>
            <person name="Dang X."/>
            <person name="Xiang H."/>
            <person name="Tao M."/>
            <person name="Li Y."/>
            <person name="Hu J."/>
            <person name="Li Z."/>
            <person name="Lin L."/>
            <person name="Luo J."/>
            <person name="Geng L."/>
            <person name="Wang L."/>
            <person name="Long M."/>
            <person name="Wan Y."/>
            <person name="He N."/>
            <person name="Zhang Z."/>
            <person name="Lu C."/>
            <person name="Keeling P.J."/>
            <person name="Wang J."/>
            <person name="Xiang Z."/>
            <person name="Zhou Z."/>
        </authorList>
    </citation>
    <scope>NUCLEOTIDE SEQUENCE [LARGE SCALE GENOMIC DNA]</scope>
    <source>
        <strain evidence="2">CQ1 / CVCC 102059</strain>
    </source>
</reference>
<sequence>MIILMLMISMIFSSKPLKRKVISQCNISNTSSIDKKLSRKSSVPIDNSNLEEILRNLENLSEHISFSNNCVDETFDSSIFLDDEMKEAVNEKHLIYLNEYENETQDKGLNDNPLKFSKLEHLNEENITVSSTTKIKNEDVDINKTLSLETHKKEISWRENFEHFYAVLMDNLNIKISTEYRSTYCSRIVDIKNTAMIFDKCEKKIYKTVTISEPIKIILKTIIESLKVEDHRYFLQFLNKKFEFYKINSHCYDFVNSISDEEILVLMYKEFKKMYFHISDFPCLITLGRFLKIKNNCGSILIYFHLINLLLAEKTMQARNKKKLLIVLIQKIYSFDTRYKNLNIEIFVLWKQNNDVIKKKCNKNHYELFKVLVWELNYAIRNDISTYDKDRDVIIYSINTVVLQHFEFIMKEYLLQYMILIMYFDVCRSQTKILEELIKESFEEKTCFGCRFEKFLKLIKKL</sequence>
<dbReference type="VEuPathDB" id="MicrosporidiaDB:NBO_46g0012"/>
<dbReference type="EMBL" id="KB908954">
    <property type="protein sequence ID" value="EOB13977.1"/>
    <property type="molecule type" value="Genomic_DNA"/>
</dbReference>
<name>R0KUT7_NOSB1</name>
<dbReference type="HOGENOM" id="CLU_591959_0_0_1"/>
<proteinExistence type="predicted"/>
<keyword evidence="2" id="KW-1185">Reference proteome</keyword>
<organism evidence="1 2">
    <name type="scientific">Nosema bombycis (strain CQ1 / CVCC 102059)</name>
    <name type="common">Microsporidian parasite</name>
    <name type="synonym">Pebrine of silkworm</name>
    <dbReference type="NCBI Taxonomy" id="578461"/>
    <lineage>
        <taxon>Eukaryota</taxon>
        <taxon>Fungi</taxon>
        <taxon>Fungi incertae sedis</taxon>
        <taxon>Microsporidia</taxon>
        <taxon>Nosematidae</taxon>
        <taxon>Nosema</taxon>
    </lineage>
</organism>
<gene>
    <name evidence="1" type="ORF">NBO_46g0012</name>
</gene>
<evidence type="ECO:0000313" key="1">
    <source>
        <dbReference type="EMBL" id="EOB13977.1"/>
    </source>
</evidence>
<protein>
    <submittedName>
        <fullName evidence="1">Uncharacterized protein</fullName>
    </submittedName>
</protein>
<evidence type="ECO:0000313" key="2">
    <source>
        <dbReference type="Proteomes" id="UP000016927"/>
    </source>
</evidence>